<keyword evidence="7" id="KW-1185">Reference proteome</keyword>
<dbReference type="InterPro" id="IPR001129">
    <property type="entry name" value="Membr-assoc_MAPEG"/>
</dbReference>
<keyword evidence="4" id="KW-0472">Membrane</keyword>
<dbReference type="AlphaFoldDB" id="A0A5C6UNC5"/>
<dbReference type="EMBL" id="VOPY01000001">
    <property type="protein sequence ID" value="TXC74064.1"/>
    <property type="molecule type" value="Genomic_DNA"/>
</dbReference>
<dbReference type="InterPro" id="IPR023352">
    <property type="entry name" value="MAPEG-like_dom_sf"/>
</dbReference>
<dbReference type="Pfam" id="PF01124">
    <property type="entry name" value="MAPEG"/>
    <property type="match status" value="1"/>
</dbReference>
<accession>A0A5C6UNC5</accession>
<evidence type="ECO:0000256" key="2">
    <source>
        <dbReference type="ARBA" id="ARBA00022692"/>
    </source>
</evidence>
<evidence type="ECO:0000256" key="5">
    <source>
        <dbReference type="SAM" id="SignalP"/>
    </source>
</evidence>
<dbReference type="Gene3D" id="1.20.120.550">
    <property type="entry name" value="Membrane associated eicosanoid/glutathione metabolism-like domain"/>
    <property type="match status" value="1"/>
</dbReference>
<comment type="subcellular location">
    <subcellularLocation>
        <location evidence="1">Membrane</location>
    </subcellularLocation>
</comment>
<sequence>MPMSTILIALLLACALAIVHNVAPSNVKTRKFGVEWNMGPRDENPGEVPPLAGRLERARVNYHENFVIFVALALALEITGRANGLGNAAAALWLASRVIYLPLYAAGTPKIRTLVWSVSLLSLVLMAGDLLR</sequence>
<keyword evidence="3" id="KW-1133">Transmembrane helix</keyword>
<evidence type="ECO:0000256" key="1">
    <source>
        <dbReference type="ARBA" id="ARBA00004370"/>
    </source>
</evidence>
<evidence type="ECO:0000313" key="7">
    <source>
        <dbReference type="Proteomes" id="UP000321129"/>
    </source>
</evidence>
<gene>
    <name evidence="6" type="ORF">FSZ31_04910</name>
</gene>
<dbReference type="Proteomes" id="UP000321129">
    <property type="component" value="Unassembled WGS sequence"/>
</dbReference>
<evidence type="ECO:0000313" key="6">
    <source>
        <dbReference type="EMBL" id="TXC74064.1"/>
    </source>
</evidence>
<organism evidence="6 7">
    <name type="scientific">Flavisphingopyxis soli</name>
    <dbReference type="NCBI Taxonomy" id="2601267"/>
    <lineage>
        <taxon>Bacteria</taxon>
        <taxon>Pseudomonadati</taxon>
        <taxon>Pseudomonadota</taxon>
        <taxon>Alphaproteobacteria</taxon>
        <taxon>Sphingomonadales</taxon>
        <taxon>Sphingopyxidaceae</taxon>
        <taxon>Flavisphingopyxis</taxon>
    </lineage>
</organism>
<dbReference type="PANTHER" id="PTHR35371:SF1">
    <property type="entry name" value="BLR7753 PROTEIN"/>
    <property type="match status" value="1"/>
</dbReference>
<feature type="chain" id="PRO_5022763394" description="MAPEG family protein" evidence="5">
    <location>
        <begin position="26"/>
        <end position="132"/>
    </location>
</feature>
<dbReference type="PANTHER" id="PTHR35371">
    <property type="entry name" value="INNER MEMBRANE PROTEIN"/>
    <property type="match status" value="1"/>
</dbReference>
<feature type="signal peptide" evidence="5">
    <location>
        <begin position="1"/>
        <end position="25"/>
    </location>
</feature>
<reference evidence="6 7" key="1">
    <citation type="submission" date="2019-08" db="EMBL/GenBank/DDBJ databases">
        <title>Sphingorhabdus soil sp. nov., isolated from arctic soil.</title>
        <authorList>
            <person name="Liu Y."/>
        </authorList>
    </citation>
    <scope>NUCLEOTIDE SEQUENCE [LARGE SCALE GENOMIC DNA]</scope>
    <source>
        <strain evidence="6 7">D-2Q-5-6</strain>
    </source>
</reference>
<evidence type="ECO:0008006" key="8">
    <source>
        <dbReference type="Google" id="ProtNLM"/>
    </source>
</evidence>
<dbReference type="GO" id="GO:0016020">
    <property type="term" value="C:membrane"/>
    <property type="evidence" value="ECO:0007669"/>
    <property type="project" value="UniProtKB-SubCell"/>
</dbReference>
<evidence type="ECO:0000256" key="4">
    <source>
        <dbReference type="ARBA" id="ARBA00023136"/>
    </source>
</evidence>
<comment type="caution">
    <text evidence="6">The sequence shown here is derived from an EMBL/GenBank/DDBJ whole genome shotgun (WGS) entry which is preliminary data.</text>
</comment>
<keyword evidence="2" id="KW-0812">Transmembrane</keyword>
<proteinExistence type="predicted"/>
<name>A0A5C6UNC5_9SPHN</name>
<protein>
    <recommendedName>
        <fullName evidence="8">MAPEG family protein</fullName>
    </recommendedName>
</protein>
<evidence type="ECO:0000256" key="3">
    <source>
        <dbReference type="ARBA" id="ARBA00022989"/>
    </source>
</evidence>
<dbReference type="SUPFAM" id="SSF161084">
    <property type="entry name" value="MAPEG domain-like"/>
    <property type="match status" value="1"/>
</dbReference>
<keyword evidence="5" id="KW-0732">Signal</keyword>